<dbReference type="Proteomes" id="UP000694580">
    <property type="component" value="Chromosome 4"/>
</dbReference>
<proteinExistence type="predicted"/>
<feature type="chain" id="PRO_5044257917" evidence="2">
    <location>
        <begin position="30"/>
        <end position="136"/>
    </location>
</feature>
<sequence length="136" mass="15551">SSPPAMRVVSAVIFLCMCVLLFLVYQAVVQELGIHSANLRFAEAKENVKRKEDEIVSIKMKIQDLNGDLMPLNKQHEEIKLGDLQQTKESQEAEQKKFQDEIQGLKQQILERDKKLCTFLDPQYEEGKKLCDATNA</sequence>
<keyword evidence="2" id="KW-0732">Signal</keyword>
<accession>A0AAY4ADT3</accession>
<reference evidence="3" key="2">
    <citation type="submission" date="2025-08" db="UniProtKB">
        <authorList>
            <consortium name="Ensembl"/>
        </authorList>
    </citation>
    <scope>IDENTIFICATION</scope>
</reference>
<dbReference type="GeneTree" id="ENSGT00390000015721"/>
<reference evidence="3 4" key="1">
    <citation type="submission" date="2020-06" db="EMBL/GenBank/DDBJ databases">
        <authorList>
            <consortium name="Wellcome Sanger Institute Data Sharing"/>
        </authorList>
    </citation>
    <scope>NUCLEOTIDE SEQUENCE [LARGE SCALE GENOMIC DNA]</scope>
</reference>
<evidence type="ECO:0000256" key="2">
    <source>
        <dbReference type="SAM" id="SignalP"/>
    </source>
</evidence>
<keyword evidence="4" id="KW-1185">Reference proteome</keyword>
<name>A0AAY4ADT3_9TELE</name>
<dbReference type="AlphaFoldDB" id="A0AAY4ADT3"/>
<evidence type="ECO:0000256" key="1">
    <source>
        <dbReference type="SAM" id="Coils"/>
    </source>
</evidence>
<reference evidence="3" key="3">
    <citation type="submission" date="2025-09" db="UniProtKB">
        <authorList>
            <consortium name="Ensembl"/>
        </authorList>
    </citation>
    <scope>IDENTIFICATION</scope>
</reference>
<feature type="signal peptide" evidence="2">
    <location>
        <begin position="1"/>
        <end position="29"/>
    </location>
</feature>
<keyword evidence="1" id="KW-0175">Coiled coil</keyword>
<evidence type="ECO:0000313" key="4">
    <source>
        <dbReference type="Proteomes" id="UP000694580"/>
    </source>
</evidence>
<evidence type="ECO:0000313" key="3">
    <source>
        <dbReference type="Ensembl" id="ENSDCDP00010007183.1"/>
    </source>
</evidence>
<organism evidence="3 4">
    <name type="scientific">Denticeps clupeoides</name>
    <name type="common">denticle herring</name>
    <dbReference type="NCBI Taxonomy" id="299321"/>
    <lineage>
        <taxon>Eukaryota</taxon>
        <taxon>Metazoa</taxon>
        <taxon>Chordata</taxon>
        <taxon>Craniata</taxon>
        <taxon>Vertebrata</taxon>
        <taxon>Euteleostomi</taxon>
        <taxon>Actinopterygii</taxon>
        <taxon>Neopterygii</taxon>
        <taxon>Teleostei</taxon>
        <taxon>Clupei</taxon>
        <taxon>Clupeiformes</taxon>
        <taxon>Denticipitoidei</taxon>
        <taxon>Denticipitidae</taxon>
        <taxon>Denticeps</taxon>
    </lineage>
</organism>
<feature type="coiled-coil region" evidence="1">
    <location>
        <begin position="34"/>
        <end position="108"/>
    </location>
</feature>
<protein>
    <submittedName>
        <fullName evidence="3">Uncharacterized protein</fullName>
    </submittedName>
</protein>
<dbReference type="Ensembl" id="ENSDCDT00010007451.1">
    <property type="protein sequence ID" value="ENSDCDP00010007183.1"/>
    <property type="gene ID" value="ENSDCDG00010003108.1"/>
</dbReference>